<dbReference type="InterPro" id="IPR016181">
    <property type="entry name" value="Acyl_CoA_acyltransferase"/>
</dbReference>
<dbReference type="CDD" id="cd04301">
    <property type="entry name" value="NAT_SF"/>
    <property type="match status" value="1"/>
</dbReference>
<dbReference type="Pfam" id="PF00583">
    <property type="entry name" value="Acetyltransf_1"/>
    <property type="match status" value="1"/>
</dbReference>
<dbReference type="AlphaFoldDB" id="A0A7W3HBR1"/>
<gene>
    <name evidence="2" type="ORF">HV077_25990</name>
</gene>
<dbReference type="EMBL" id="JABXRI010000003">
    <property type="protein sequence ID" value="MBA8065735.1"/>
    <property type="molecule type" value="Genomic_DNA"/>
</dbReference>
<sequence length="135" mass="15271">MRNLFAPSLELCGLNKRPPEVLQRAFEQSQFRYLGYYDGELVATARAISDLTYASYLCDVAVHPNYQGRGWGRVLMERAMQDLAPLGKVFIYSVPDKMDFYQRHGFHPLLTAMVHVDEKALPALISAGYIPSSKV</sequence>
<organism evidence="2 3">
    <name type="scientific">Citrobacter freundii</name>
    <dbReference type="NCBI Taxonomy" id="546"/>
    <lineage>
        <taxon>Bacteria</taxon>
        <taxon>Pseudomonadati</taxon>
        <taxon>Pseudomonadota</taxon>
        <taxon>Gammaproteobacteria</taxon>
        <taxon>Enterobacterales</taxon>
        <taxon>Enterobacteriaceae</taxon>
        <taxon>Citrobacter</taxon>
        <taxon>Citrobacter freundii complex</taxon>
    </lineage>
</organism>
<dbReference type="Gene3D" id="3.40.630.30">
    <property type="match status" value="1"/>
</dbReference>
<name>A0A7W3HBR1_CITFR</name>
<dbReference type="InterPro" id="IPR053144">
    <property type="entry name" value="Acetyltransferase_Butenolide"/>
</dbReference>
<dbReference type="PROSITE" id="PS51186">
    <property type="entry name" value="GNAT"/>
    <property type="match status" value="1"/>
</dbReference>
<evidence type="ECO:0000259" key="1">
    <source>
        <dbReference type="PROSITE" id="PS51186"/>
    </source>
</evidence>
<dbReference type="SUPFAM" id="SSF55729">
    <property type="entry name" value="Acyl-CoA N-acyltransferases (Nat)"/>
    <property type="match status" value="1"/>
</dbReference>
<keyword evidence="2" id="KW-0808">Transferase</keyword>
<comment type="caution">
    <text evidence="2">The sequence shown here is derived from an EMBL/GenBank/DDBJ whole genome shotgun (WGS) entry which is preliminary data.</text>
</comment>
<evidence type="ECO:0000313" key="3">
    <source>
        <dbReference type="Proteomes" id="UP000591803"/>
    </source>
</evidence>
<dbReference type="PANTHER" id="PTHR43233">
    <property type="entry name" value="FAMILY N-ACETYLTRANSFERASE, PUTATIVE (AFU_ORTHOLOGUE AFUA_6G03350)-RELATED"/>
    <property type="match status" value="1"/>
</dbReference>
<protein>
    <submittedName>
        <fullName evidence="2">GNAT family N-acetyltransferase</fullName>
    </submittedName>
</protein>
<evidence type="ECO:0000313" key="2">
    <source>
        <dbReference type="EMBL" id="MBA8065735.1"/>
    </source>
</evidence>
<dbReference type="Proteomes" id="UP000591803">
    <property type="component" value="Unassembled WGS sequence"/>
</dbReference>
<feature type="domain" description="N-acetyltransferase" evidence="1">
    <location>
        <begin position="1"/>
        <end position="122"/>
    </location>
</feature>
<reference evidence="2 3" key="1">
    <citation type="submission" date="2020-06" db="EMBL/GenBank/DDBJ databases">
        <title>REHAB project genomes.</title>
        <authorList>
            <person name="Shaw L.P."/>
        </authorList>
    </citation>
    <scope>NUCLEOTIDE SEQUENCE [LARGE SCALE GENOMIC DNA]</scope>
    <source>
        <strain evidence="2 3">RHBSTW-00116</strain>
    </source>
</reference>
<proteinExistence type="predicted"/>
<dbReference type="InterPro" id="IPR000182">
    <property type="entry name" value="GNAT_dom"/>
</dbReference>
<dbReference type="GO" id="GO:0016747">
    <property type="term" value="F:acyltransferase activity, transferring groups other than amino-acyl groups"/>
    <property type="evidence" value="ECO:0007669"/>
    <property type="project" value="InterPro"/>
</dbReference>
<dbReference type="PANTHER" id="PTHR43233:SF1">
    <property type="entry name" value="FAMILY N-ACETYLTRANSFERASE, PUTATIVE (AFU_ORTHOLOGUE AFUA_6G03350)-RELATED"/>
    <property type="match status" value="1"/>
</dbReference>
<accession>A0A7W3HBR1</accession>